<name>A0ACC1T963_9APHY</name>
<evidence type="ECO:0000313" key="2">
    <source>
        <dbReference type="Proteomes" id="UP001148662"/>
    </source>
</evidence>
<evidence type="ECO:0000313" key="1">
    <source>
        <dbReference type="EMBL" id="KAJ3556139.1"/>
    </source>
</evidence>
<accession>A0ACC1T963</accession>
<proteinExistence type="predicted"/>
<gene>
    <name evidence="1" type="ORF">NM688_g2191</name>
</gene>
<dbReference type="EMBL" id="JANHOG010000267">
    <property type="protein sequence ID" value="KAJ3556139.1"/>
    <property type="molecule type" value="Genomic_DNA"/>
</dbReference>
<protein>
    <submittedName>
        <fullName evidence="1">Uncharacterized protein</fullName>
    </submittedName>
</protein>
<organism evidence="1 2">
    <name type="scientific">Phlebia brevispora</name>
    <dbReference type="NCBI Taxonomy" id="194682"/>
    <lineage>
        <taxon>Eukaryota</taxon>
        <taxon>Fungi</taxon>
        <taxon>Dikarya</taxon>
        <taxon>Basidiomycota</taxon>
        <taxon>Agaricomycotina</taxon>
        <taxon>Agaricomycetes</taxon>
        <taxon>Polyporales</taxon>
        <taxon>Meruliaceae</taxon>
        <taxon>Phlebia</taxon>
    </lineage>
</organism>
<comment type="caution">
    <text evidence="1">The sequence shown here is derived from an EMBL/GenBank/DDBJ whole genome shotgun (WGS) entry which is preliminary data.</text>
</comment>
<reference evidence="1" key="1">
    <citation type="submission" date="2022-07" db="EMBL/GenBank/DDBJ databases">
        <title>Genome Sequence of Phlebia brevispora.</title>
        <authorList>
            <person name="Buettner E."/>
        </authorList>
    </citation>
    <scope>NUCLEOTIDE SEQUENCE</scope>
    <source>
        <strain evidence="1">MPL23</strain>
    </source>
</reference>
<sequence length="475" mass="52517">MATSAATAAGAYAVKNRDKDPYTYQVGFGNGFASEAIPGTLPIGQNSPQKVKYDLYAEGINGTPFTTPRNDNQRTWFYRIRPSVSHDGFKKAFERNEYLEAEFSLKNPKQHVTPTQLTWRPIEVPKDEKLNFFESIKTIMGNGGPMQREGLAIHVYAANKSMDKTAFVNSDGDYLIVPVEGRLDIQTELGKLMVRPGEIAVMQRGIKWKVVLPDGSARGYIQEIFGSHYELPELGPLGANGLANVRDFEHPVASFDIDQSPWEIVYKLGGKLFVCSQDHTPFDVVAWHGNYVPYKYDTEAFIIVGSISKDHLDPSIFTVLTARSKTPGAALADFAIFKGRWDVATGTFRPPYFHRNTASEVLGLVMGEYGGRSEDFKPGGLSYETGFCPHGVDANVHKAASEMDLVPMRVNEGCLMIMFETSMMLTITDYAMNAPTRAEHVPGMWNALAPNFLKHTDQINADLKAAGLPPLGQGQ</sequence>
<dbReference type="Proteomes" id="UP001148662">
    <property type="component" value="Unassembled WGS sequence"/>
</dbReference>
<keyword evidence="2" id="KW-1185">Reference proteome</keyword>